<dbReference type="InterPro" id="IPR037294">
    <property type="entry name" value="ABC_BtuC-like"/>
</dbReference>
<dbReference type="GO" id="GO:0022857">
    <property type="term" value="F:transmembrane transporter activity"/>
    <property type="evidence" value="ECO:0007669"/>
    <property type="project" value="InterPro"/>
</dbReference>
<evidence type="ECO:0000313" key="9">
    <source>
        <dbReference type="Proteomes" id="UP000198238"/>
    </source>
</evidence>
<dbReference type="GO" id="GO:0033214">
    <property type="term" value="P:siderophore-iron import into cell"/>
    <property type="evidence" value="ECO:0007669"/>
    <property type="project" value="TreeGrafter"/>
</dbReference>
<evidence type="ECO:0000256" key="1">
    <source>
        <dbReference type="ARBA" id="ARBA00004651"/>
    </source>
</evidence>
<keyword evidence="3" id="KW-0813">Transport</keyword>
<reference evidence="8 9" key="1">
    <citation type="submission" date="2017-06" db="EMBL/GenBank/DDBJ databases">
        <title>Neisseria chenwenguii sp. nov., isolated from the intestinal contents of Tibetan Plateau Pika in Yushu, Qinghai Province, China.</title>
        <authorList>
            <person name="Zhang G."/>
        </authorList>
    </citation>
    <scope>NUCLEOTIDE SEQUENCE [LARGE SCALE GENOMIC DNA]</scope>
    <source>
        <strain evidence="8 9">10023</strain>
    </source>
</reference>
<dbReference type="RefSeq" id="WP_089036782.1">
    <property type="nucleotide sequence ID" value="NZ_CP022278.1"/>
</dbReference>
<dbReference type="PANTHER" id="PTHR30472">
    <property type="entry name" value="FERRIC ENTEROBACTIN TRANSPORT SYSTEM PERMEASE PROTEIN"/>
    <property type="match status" value="1"/>
</dbReference>
<keyword evidence="6" id="KW-1133">Transmembrane helix</keyword>
<protein>
    <submittedName>
        <fullName evidence="8">Iron ABC transporter permease</fullName>
    </submittedName>
</protein>
<keyword evidence="4" id="KW-1003">Cell membrane</keyword>
<evidence type="ECO:0000256" key="2">
    <source>
        <dbReference type="ARBA" id="ARBA00007935"/>
    </source>
</evidence>
<dbReference type="InterPro" id="IPR000522">
    <property type="entry name" value="ABC_transptr_permease_BtuC"/>
</dbReference>
<keyword evidence="9" id="KW-1185">Reference proteome</keyword>
<dbReference type="SUPFAM" id="SSF81345">
    <property type="entry name" value="ABC transporter involved in vitamin B12 uptake, BtuC"/>
    <property type="match status" value="1"/>
</dbReference>
<evidence type="ECO:0000256" key="3">
    <source>
        <dbReference type="ARBA" id="ARBA00022448"/>
    </source>
</evidence>
<keyword evidence="5" id="KW-0812">Transmembrane</keyword>
<sequence length="342" mass="35611">MIFYKGRLKTISYHIMKKQLFILSLLLAATLLSLMLGLAWGSKPLTLADVWQYFTRPGQSYADLVIAHRIPRTLAAWLCGGALGLAGALMQGLTRNPLGDSGLLGINTGAAAAIVLTAFFPAAAAVSSYWPAIGGALLTALLVCLLGLTGRAENHSRLILAGASVSACLGAFVNAVSQVNIRTFDFLRFWASGSFGGVGFADLTKFLPFFIPAALLGLALGKFVNIIALDKHVARSLGANVVAIQSLVLIAVAVLSAASVALAGPIGFVGLAAAHLSRRWTGNDYRFLLPAGLLSGGSLLLLADILARLVLAPDEIATGIMTALLGAPILYIMVMRGAKGQS</sequence>
<dbReference type="OrthoDB" id="9055647at2"/>
<evidence type="ECO:0000313" key="8">
    <source>
        <dbReference type="EMBL" id="ASK28090.1"/>
    </source>
</evidence>
<gene>
    <name evidence="8" type="ORF">BG910_10445</name>
</gene>
<evidence type="ECO:0000256" key="4">
    <source>
        <dbReference type="ARBA" id="ARBA00022475"/>
    </source>
</evidence>
<dbReference type="PANTHER" id="PTHR30472:SF1">
    <property type="entry name" value="FE(3+) DICITRATE TRANSPORT SYSTEM PERMEASE PROTEIN FECC-RELATED"/>
    <property type="match status" value="1"/>
</dbReference>
<dbReference type="EMBL" id="CP022278">
    <property type="protein sequence ID" value="ASK28090.1"/>
    <property type="molecule type" value="Genomic_DNA"/>
</dbReference>
<keyword evidence="7" id="KW-0472">Membrane</keyword>
<dbReference type="AlphaFoldDB" id="A0A220S3N9"/>
<evidence type="ECO:0000256" key="5">
    <source>
        <dbReference type="ARBA" id="ARBA00022692"/>
    </source>
</evidence>
<dbReference type="KEGG" id="nei:BG910_10445"/>
<dbReference type="Pfam" id="PF01032">
    <property type="entry name" value="FecCD"/>
    <property type="match status" value="1"/>
</dbReference>
<comment type="subcellular location">
    <subcellularLocation>
        <location evidence="1">Cell membrane</location>
        <topology evidence="1">Multi-pass membrane protein</topology>
    </subcellularLocation>
</comment>
<evidence type="ECO:0000256" key="7">
    <source>
        <dbReference type="ARBA" id="ARBA00023136"/>
    </source>
</evidence>
<dbReference type="Proteomes" id="UP000198238">
    <property type="component" value="Chromosome"/>
</dbReference>
<dbReference type="Gene3D" id="1.10.3470.10">
    <property type="entry name" value="ABC transporter involved in vitamin B12 uptake, BtuC"/>
    <property type="match status" value="1"/>
</dbReference>
<proteinExistence type="inferred from homology"/>
<evidence type="ECO:0000256" key="6">
    <source>
        <dbReference type="ARBA" id="ARBA00022989"/>
    </source>
</evidence>
<accession>A0A220S3N9</accession>
<name>A0A220S3N9_9NEIS</name>
<organism evidence="8 9">
    <name type="scientific">Neisseria chenwenguii</name>
    <dbReference type="NCBI Taxonomy" id="1853278"/>
    <lineage>
        <taxon>Bacteria</taxon>
        <taxon>Pseudomonadati</taxon>
        <taxon>Pseudomonadota</taxon>
        <taxon>Betaproteobacteria</taxon>
        <taxon>Neisseriales</taxon>
        <taxon>Neisseriaceae</taxon>
        <taxon>Neisseria</taxon>
    </lineage>
</organism>
<dbReference type="CDD" id="cd06550">
    <property type="entry name" value="TM_ABC_iron-siderophores_like"/>
    <property type="match status" value="1"/>
</dbReference>
<dbReference type="GO" id="GO:0005886">
    <property type="term" value="C:plasma membrane"/>
    <property type="evidence" value="ECO:0007669"/>
    <property type="project" value="UniProtKB-SubCell"/>
</dbReference>
<comment type="similarity">
    <text evidence="2">Belongs to the binding-protein-dependent transport system permease family. FecCD subfamily.</text>
</comment>